<dbReference type="Proteomes" id="UP001172684">
    <property type="component" value="Unassembled WGS sequence"/>
</dbReference>
<feature type="compositionally biased region" description="Polar residues" evidence="1">
    <location>
        <begin position="590"/>
        <end position="607"/>
    </location>
</feature>
<dbReference type="EMBL" id="JAPDRL010000015">
    <property type="protein sequence ID" value="KAJ9667030.1"/>
    <property type="molecule type" value="Genomic_DNA"/>
</dbReference>
<comment type="caution">
    <text evidence="2">The sequence shown here is derived from an EMBL/GenBank/DDBJ whole genome shotgun (WGS) entry which is preliminary data.</text>
</comment>
<keyword evidence="3" id="KW-1185">Reference proteome</keyword>
<organism evidence="2 3">
    <name type="scientific">Coniosporium apollinis</name>
    <dbReference type="NCBI Taxonomy" id="61459"/>
    <lineage>
        <taxon>Eukaryota</taxon>
        <taxon>Fungi</taxon>
        <taxon>Dikarya</taxon>
        <taxon>Ascomycota</taxon>
        <taxon>Pezizomycotina</taxon>
        <taxon>Dothideomycetes</taxon>
        <taxon>Dothideomycetes incertae sedis</taxon>
        <taxon>Coniosporium</taxon>
    </lineage>
</organism>
<sequence length="967" mass="106212">MPPKVESQVQPPAKRPPLKLSIPGHETQVPAASSHWDPRKASELERHRLQGNAFYRQETEKLKSNAFYQQQRSSPDPMSGTILHAPATSMIGSDPRQSDILMLPRQPSPAVTTWSFFGTDTPDLPSNKSRRNLLRRLEPLHLVPGNTVDAQPTLRQQIEGRNESKLHQMMGMNVSEPSTPRVAFEEPTEESYNPVVTVRDLTRSGSKKGQAPKSPQKKVLGISIPFTRAKSPTKGMVIEDGEDIPPLPFLPGVGPKAHQVLGTAKRVPVPILKRPQRSHTVTSLPKELFEKHDSDEDVIPPVKFASMNSNARYKAATPASQAASEPIRPSSSPPGKNAIPRPSFEKSLSFPSPSRPPPTPPKKDTPPHLKRENALGGTGLGITTEQCEAAHDGDGIVSPVAEREANLAKFVDCGSQAVGSLVQKVPSIYSMRAAVVDAQSRSAGFDPAAGFQTPQQHVGRWSDGVKDYQRRLDGLLPGGLLPPTRYYSPSIYSQPFESPRLQPVQKYTDRLAEIKEEHSRNVSTASRTSQISDASIPVVFQGREEEITPDGAKTTFEAPEKSQSKIVDPSKKDIISLVKASLGLNEEQPIAQSVTQPATQTSTNEMRSQLKIDERSDWPTGLQRSVVLAADLYNQASEEHNNVPAEKPAQRPSQPNEPTKPYLPSDLTPLLEQELNNTDSPTRRSHPQFSPEAASAMPTPLYGHHEFSLPPISAMAPPPLLADPGLLTHFDVVHHHLGDIANSLHHATDTNHEKAVEMIGNKHDETFKVLNEHFAGVRASLNAVEHNVGRASGETEAVRAAVEKLATTVQDKLVGRVEGLLEANKGLCDKIDGLEARVAAFEKKLDSWEKPQDQPGGMVVPTPSASMTNLHLGGTQHPSYLPHAQQQQMSTQYDVQPQPLHQHQHYGYPMRQPYAQNSGHGQREYMVPHGMVEEGQHQQQLPERMGQGQPYGNPYYRSPYGAFQQAK</sequence>
<feature type="region of interest" description="Disordered" evidence="1">
    <location>
        <begin position="315"/>
        <end position="379"/>
    </location>
</feature>
<evidence type="ECO:0000256" key="1">
    <source>
        <dbReference type="SAM" id="MobiDB-lite"/>
    </source>
</evidence>
<name>A0ABQ9P0C9_9PEZI</name>
<evidence type="ECO:0000313" key="2">
    <source>
        <dbReference type="EMBL" id="KAJ9667030.1"/>
    </source>
</evidence>
<feature type="region of interest" description="Disordered" evidence="1">
    <location>
        <begin position="639"/>
        <end position="702"/>
    </location>
</feature>
<feature type="region of interest" description="Disordered" evidence="1">
    <location>
        <begin position="1"/>
        <end position="44"/>
    </location>
</feature>
<accession>A0ABQ9P0C9</accession>
<feature type="region of interest" description="Disordered" evidence="1">
    <location>
        <begin position="938"/>
        <end position="967"/>
    </location>
</feature>
<gene>
    <name evidence="2" type="ORF">H2201_002864</name>
</gene>
<feature type="region of interest" description="Disordered" evidence="1">
    <location>
        <begin position="589"/>
        <end position="616"/>
    </location>
</feature>
<reference evidence="2" key="1">
    <citation type="submission" date="2022-10" db="EMBL/GenBank/DDBJ databases">
        <title>Culturing micro-colonial fungi from biological soil crusts in the Mojave desert and describing Neophaeococcomyces mojavensis, and introducing the new genera and species Taxawa tesnikishii.</title>
        <authorList>
            <person name="Kurbessoian T."/>
            <person name="Stajich J.E."/>
        </authorList>
    </citation>
    <scope>NUCLEOTIDE SEQUENCE</scope>
    <source>
        <strain evidence="2">TK_1</strain>
    </source>
</reference>
<feature type="compositionally biased region" description="Basic and acidic residues" evidence="1">
    <location>
        <begin position="361"/>
        <end position="373"/>
    </location>
</feature>
<evidence type="ECO:0000313" key="3">
    <source>
        <dbReference type="Proteomes" id="UP001172684"/>
    </source>
</evidence>
<feature type="compositionally biased region" description="Polar residues" evidence="1">
    <location>
        <begin position="318"/>
        <end position="334"/>
    </location>
</feature>
<protein>
    <submittedName>
        <fullName evidence="2">Uncharacterized protein</fullName>
    </submittedName>
</protein>
<proteinExistence type="predicted"/>